<feature type="non-terminal residue" evidence="1">
    <location>
        <position position="1"/>
    </location>
</feature>
<evidence type="ECO:0000313" key="1">
    <source>
        <dbReference type="EMBL" id="KYP65376.1"/>
    </source>
</evidence>
<dbReference type="Proteomes" id="UP000075243">
    <property type="component" value="Chromosome 6"/>
</dbReference>
<proteinExistence type="predicted"/>
<sequence length="85" mass="9796">QVIVKKNDYLFWEDNNKFTITNLVMNEFHVSLKSNPFVRLGMEVCYIFEMEGRTGKKKRVSQGMASTSGNNGEVIDDTPFIINFI</sequence>
<organism evidence="1 2">
    <name type="scientific">Cajanus cajan</name>
    <name type="common">Pigeon pea</name>
    <name type="synonym">Cajanus indicus</name>
    <dbReference type="NCBI Taxonomy" id="3821"/>
    <lineage>
        <taxon>Eukaryota</taxon>
        <taxon>Viridiplantae</taxon>
        <taxon>Streptophyta</taxon>
        <taxon>Embryophyta</taxon>
        <taxon>Tracheophyta</taxon>
        <taxon>Spermatophyta</taxon>
        <taxon>Magnoliopsida</taxon>
        <taxon>eudicotyledons</taxon>
        <taxon>Gunneridae</taxon>
        <taxon>Pentapetalae</taxon>
        <taxon>rosids</taxon>
        <taxon>fabids</taxon>
        <taxon>Fabales</taxon>
        <taxon>Fabaceae</taxon>
        <taxon>Papilionoideae</taxon>
        <taxon>50 kb inversion clade</taxon>
        <taxon>NPAAA clade</taxon>
        <taxon>indigoferoid/millettioid clade</taxon>
        <taxon>Phaseoleae</taxon>
        <taxon>Cajanus</taxon>
    </lineage>
</organism>
<dbReference type="AlphaFoldDB" id="A0A151TEE9"/>
<name>A0A151TEE9_CAJCA</name>
<dbReference type="EMBL" id="CM003608">
    <property type="protein sequence ID" value="KYP65376.1"/>
    <property type="molecule type" value="Genomic_DNA"/>
</dbReference>
<protein>
    <submittedName>
        <fullName evidence="1">Uncharacterized protein</fullName>
    </submittedName>
</protein>
<dbReference type="Gramene" id="C.cajan_11282.t">
    <property type="protein sequence ID" value="C.cajan_11282.t.cds1"/>
    <property type="gene ID" value="C.cajan_11282"/>
</dbReference>
<keyword evidence="2" id="KW-1185">Reference proteome</keyword>
<accession>A0A151TEE9</accession>
<gene>
    <name evidence="1" type="ORF">KK1_011609</name>
</gene>
<reference evidence="1 2" key="1">
    <citation type="journal article" date="2012" name="Nat. Biotechnol.">
        <title>Draft genome sequence of pigeonpea (Cajanus cajan), an orphan legume crop of resource-poor farmers.</title>
        <authorList>
            <person name="Varshney R.K."/>
            <person name="Chen W."/>
            <person name="Li Y."/>
            <person name="Bharti A.K."/>
            <person name="Saxena R.K."/>
            <person name="Schlueter J.A."/>
            <person name="Donoghue M.T."/>
            <person name="Azam S."/>
            <person name="Fan G."/>
            <person name="Whaley A.M."/>
            <person name="Farmer A.D."/>
            <person name="Sheridan J."/>
            <person name="Iwata A."/>
            <person name="Tuteja R."/>
            <person name="Penmetsa R.V."/>
            <person name="Wu W."/>
            <person name="Upadhyaya H.D."/>
            <person name="Yang S.P."/>
            <person name="Shah T."/>
            <person name="Saxena K.B."/>
            <person name="Michael T."/>
            <person name="McCombie W.R."/>
            <person name="Yang B."/>
            <person name="Zhang G."/>
            <person name="Yang H."/>
            <person name="Wang J."/>
            <person name="Spillane C."/>
            <person name="Cook D.R."/>
            <person name="May G.D."/>
            <person name="Xu X."/>
            <person name="Jackson S.A."/>
        </authorList>
    </citation>
    <scope>NUCLEOTIDE SEQUENCE [LARGE SCALE GENOMIC DNA]</scope>
    <source>
        <strain evidence="2">cv. Asha</strain>
    </source>
</reference>
<evidence type="ECO:0000313" key="2">
    <source>
        <dbReference type="Proteomes" id="UP000075243"/>
    </source>
</evidence>